<organism evidence="2 3">
    <name type="scientific">Pseudomonas brenneri</name>
    <dbReference type="NCBI Taxonomy" id="129817"/>
    <lineage>
        <taxon>Bacteria</taxon>
        <taxon>Pseudomonadati</taxon>
        <taxon>Pseudomonadota</taxon>
        <taxon>Gammaproteobacteria</taxon>
        <taxon>Pseudomonadales</taxon>
        <taxon>Pseudomonadaceae</taxon>
        <taxon>Pseudomonas</taxon>
    </lineage>
</organism>
<accession>A0A5B2UJX4</accession>
<dbReference type="EMBL" id="VUOL01000019">
    <property type="protein sequence ID" value="KAA2226772.1"/>
    <property type="molecule type" value="Genomic_DNA"/>
</dbReference>
<gene>
    <name evidence="2" type="ORF">F1720_25200</name>
</gene>
<protein>
    <submittedName>
        <fullName evidence="2">Uncharacterized protein</fullName>
    </submittedName>
</protein>
<feature type="region of interest" description="Disordered" evidence="1">
    <location>
        <begin position="19"/>
        <end position="38"/>
    </location>
</feature>
<evidence type="ECO:0000256" key="1">
    <source>
        <dbReference type="SAM" id="MobiDB-lite"/>
    </source>
</evidence>
<dbReference type="Proteomes" id="UP000325296">
    <property type="component" value="Unassembled WGS sequence"/>
</dbReference>
<sequence>MTSPWRFGMTLDVAMAEARKENAGTRKNAKGPGGVEPIPEAEWLEVAAKRTEKITGGCGSPTLAAVRRASVRRTVH</sequence>
<comment type="caution">
    <text evidence="2">The sequence shown here is derived from an EMBL/GenBank/DDBJ whole genome shotgun (WGS) entry which is preliminary data.</text>
</comment>
<proteinExistence type="predicted"/>
<evidence type="ECO:0000313" key="3">
    <source>
        <dbReference type="Proteomes" id="UP000325296"/>
    </source>
</evidence>
<reference evidence="2 3" key="1">
    <citation type="submission" date="2019-09" db="EMBL/GenBank/DDBJ databases">
        <title>Draft genome sequence of Pseudomonas brenneri CCUG 51514(T).</title>
        <authorList>
            <person name="Tunovic T."/>
            <person name="Pineiro-Iglesias B."/>
            <person name="Unosson C."/>
            <person name="Inganas E."/>
            <person name="Ohlen M."/>
            <person name="Cardew S."/>
            <person name="Jensie-Markopoulos S."/>
            <person name="Salva-Serra F."/>
            <person name="Jaen-Luchoro D."/>
            <person name="Svensson-Stadler L."/>
            <person name="Chun J."/>
            <person name="Moore E."/>
        </authorList>
    </citation>
    <scope>NUCLEOTIDE SEQUENCE [LARGE SCALE GENOMIC DNA]</scope>
    <source>
        <strain evidence="2 3">CCUG 51514</strain>
    </source>
</reference>
<name>A0A5B2UJX4_9PSED</name>
<evidence type="ECO:0000313" key="2">
    <source>
        <dbReference type="EMBL" id="KAA2226772.1"/>
    </source>
</evidence>
<dbReference type="AlphaFoldDB" id="A0A5B2UJX4"/>